<proteinExistence type="predicted"/>
<feature type="compositionally biased region" description="Polar residues" evidence="1">
    <location>
        <begin position="697"/>
        <end position="706"/>
    </location>
</feature>
<feature type="region of interest" description="Disordered" evidence="1">
    <location>
        <begin position="632"/>
        <end position="803"/>
    </location>
</feature>
<protein>
    <submittedName>
        <fullName evidence="2">Uncharacterized protein</fullName>
    </submittedName>
</protein>
<dbReference type="AlphaFoldDB" id="A0A9P8PVC7"/>
<evidence type="ECO:0000313" key="3">
    <source>
        <dbReference type="Proteomes" id="UP000774326"/>
    </source>
</evidence>
<feature type="region of interest" description="Disordered" evidence="1">
    <location>
        <begin position="325"/>
        <end position="360"/>
    </location>
</feature>
<organism evidence="2 3">
    <name type="scientific">Wickerhamomyces pijperi</name>
    <name type="common">Yeast</name>
    <name type="synonym">Pichia pijperi</name>
    <dbReference type="NCBI Taxonomy" id="599730"/>
    <lineage>
        <taxon>Eukaryota</taxon>
        <taxon>Fungi</taxon>
        <taxon>Dikarya</taxon>
        <taxon>Ascomycota</taxon>
        <taxon>Saccharomycotina</taxon>
        <taxon>Saccharomycetes</taxon>
        <taxon>Phaffomycetales</taxon>
        <taxon>Wickerhamomycetaceae</taxon>
        <taxon>Wickerhamomyces</taxon>
    </lineage>
</organism>
<feature type="compositionally biased region" description="Pro residues" evidence="1">
    <location>
        <begin position="336"/>
        <end position="351"/>
    </location>
</feature>
<feature type="region of interest" description="Disordered" evidence="1">
    <location>
        <begin position="536"/>
        <end position="555"/>
    </location>
</feature>
<evidence type="ECO:0000256" key="1">
    <source>
        <dbReference type="SAM" id="MobiDB-lite"/>
    </source>
</evidence>
<keyword evidence="3" id="KW-1185">Reference proteome</keyword>
<dbReference type="EMBL" id="JAEUBG010005116">
    <property type="protein sequence ID" value="KAH3678270.1"/>
    <property type="molecule type" value="Genomic_DNA"/>
</dbReference>
<evidence type="ECO:0000313" key="2">
    <source>
        <dbReference type="EMBL" id="KAH3678270.1"/>
    </source>
</evidence>
<feature type="region of interest" description="Disordered" evidence="1">
    <location>
        <begin position="1"/>
        <end position="24"/>
    </location>
</feature>
<comment type="caution">
    <text evidence="2">The sequence shown here is derived from an EMBL/GenBank/DDBJ whole genome shotgun (WGS) entry which is preliminary data.</text>
</comment>
<reference evidence="2" key="1">
    <citation type="journal article" date="2021" name="Open Biol.">
        <title>Shared evolutionary footprints suggest mitochondrial oxidative damage underlies multiple complex I losses in fungi.</title>
        <authorList>
            <person name="Schikora-Tamarit M.A."/>
            <person name="Marcet-Houben M."/>
            <person name="Nosek J."/>
            <person name="Gabaldon T."/>
        </authorList>
    </citation>
    <scope>NUCLEOTIDE SEQUENCE</scope>
    <source>
        <strain evidence="2">CBS2887</strain>
    </source>
</reference>
<name>A0A9P8PVC7_WICPI</name>
<gene>
    <name evidence="2" type="ORF">WICPIJ_008872</name>
</gene>
<feature type="compositionally biased region" description="Acidic residues" evidence="1">
    <location>
        <begin position="756"/>
        <end position="778"/>
    </location>
</feature>
<reference evidence="2" key="2">
    <citation type="submission" date="2021-01" db="EMBL/GenBank/DDBJ databases">
        <authorList>
            <person name="Schikora-Tamarit M.A."/>
        </authorList>
    </citation>
    <scope>NUCLEOTIDE SEQUENCE</scope>
    <source>
        <strain evidence="2">CBS2887</strain>
    </source>
</reference>
<accession>A0A9P8PVC7</accession>
<feature type="compositionally biased region" description="Basic and acidic residues" evidence="1">
    <location>
        <begin position="743"/>
        <end position="752"/>
    </location>
</feature>
<dbReference type="Proteomes" id="UP000774326">
    <property type="component" value="Unassembled WGS sequence"/>
</dbReference>
<feature type="compositionally biased region" description="Acidic residues" evidence="1">
    <location>
        <begin position="726"/>
        <end position="736"/>
    </location>
</feature>
<feature type="compositionally biased region" description="Polar residues" evidence="1">
    <location>
        <begin position="716"/>
        <end position="725"/>
    </location>
</feature>
<sequence length="803" mass="90961">MPLTTHNNSHQRHTPTALRSNAGGNRTYQQLPLLQDPGEVPQYHQIPMNLFCQRETLNNDDSVFIRTNIRDWFEVCEIHTRVNSVLEQFQLAIYSDEDNSINEPIYLVLVKIPLDSSQATIEWMYNENFQSYPSCSQYYVQHPNRLYVDLLSYPHSSDLVERVKHLLQSKCGQTPAGKSQLSFKPPTNDQPNKLESVLTVKSEDEKLILKLKQIFGVSIREKKQYLRITNNDLQQVNLTEGDSAPRLIRKKHTPATATATATTEAASVVKNSTNTISQYFAHSAQSAACAPESDEDLEILSTADIKQKIPQAASISINYDKISVNKSKLSDSKPPRSTPPPPPPPPPPLSPAPSRSSDKLQNMQKLLDTDIRKPNAKLFTTQKMACRLNENDLQSNYLILRNITSPLSSTSSSPSNEVSISQFSTQLNSDILLILQTNDIQVLGFHQIINEFPTHHESPFVEYLILLQVSSPGQVKLVINLFQSCFYFQNGDKEGHCSLPICVICTESEASVFQKEADVHLNCSCGDLDVEVAKTGDSDGATEEDEDQYWSTADEPLTKKETEEVALLEKYRHGIEGVNETDVAASDDEVIQEIPAVEKQDQLDQQYQLEEQEEQIEEHDQITEQPEQSINEHHQEAEAGQEEDEVQVLNEKTVSRSQRSMRPRNKKVDYKETKKHILQLEVDNDTDTPRLKRTKRTVQSITNRKSTIVKHLEPSAESNTVSLDSESGEDEKDVDVETIQAEHQQDQSRDQTEVISEVEENPPEDQQEQDNDEEDIIFPEEYHNNAEVVMDMNPISLSDEEEN</sequence>